<evidence type="ECO:0000256" key="6">
    <source>
        <dbReference type="ARBA" id="ARBA00047686"/>
    </source>
</evidence>
<comment type="pathway">
    <text evidence="7">Pyrimidine metabolism; dUMP biosynthesis; dUMP from dCTP (dUTP route): step 2/2.</text>
</comment>
<dbReference type="Gene3D" id="2.70.40.10">
    <property type="match status" value="1"/>
</dbReference>
<dbReference type="PANTHER" id="PTHR11241:SF0">
    <property type="entry name" value="DEOXYURIDINE 5'-TRIPHOSPHATE NUCLEOTIDOHYDROLASE"/>
    <property type="match status" value="1"/>
</dbReference>
<dbReference type="PANTHER" id="PTHR11241">
    <property type="entry name" value="DEOXYURIDINE 5'-TRIPHOSPHATE NUCLEOTIDOHYDROLASE"/>
    <property type="match status" value="1"/>
</dbReference>
<dbReference type="NCBIfam" id="NF001862">
    <property type="entry name" value="PRK00601.1"/>
    <property type="match status" value="1"/>
</dbReference>
<evidence type="ECO:0000256" key="2">
    <source>
        <dbReference type="ARBA" id="ARBA00022723"/>
    </source>
</evidence>
<feature type="binding site" evidence="7">
    <location>
        <position position="83"/>
    </location>
    <ligand>
        <name>substrate</name>
    </ligand>
</feature>
<dbReference type="EMBL" id="CP024201">
    <property type="protein sequence ID" value="ATQ41085.1"/>
    <property type="molecule type" value="Genomic_DNA"/>
</dbReference>
<dbReference type="GO" id="GO:0046081">
    <property type="term" value="P:dUTP catabolic process"/>
    <property type="evidence" value="ECO:0007669"/>
    <property type="project" value="InterPro"/>
</dbReference>
<evidence type="ECO:0000313" key="10">
    <source>
        <dbReference type="Proteomes" id="UP000228945"/>
    </source>
</evidence>
<sequence>MTPTIPVTRLPHAEGIPLPAYETALAAGMDLRAAVPEHEPMMLKPMARTMVPTGLSFAVPAGFEAQVRPRSGLAAKAGITCLNTPGTIDADYRGEVKVILINLGEEDFIIRRGDRIAQLVIAPVAQASWREVASLEETARGAGGFGSTGAA</sequence>
<proteinExistence type="inferred from homology"/>
<dbReference type="OrthoDB" id="9809956at2"/>
<dbReference type="GO" id="GO:0000287">
    <property type="term" value="F:magnesium ion binding"/>
    <property type="evidence" value="ECO:0007669"/>
    <property type="project" value="UniProtKB-UniRule"/>
</dbReference>
<comment type="similarity">
    <text evidence="1 7">Belongs to the dUTPase family.</text>
</comment>
<dbReference type="FunFam" id="2.70.40.10:FF:000002">
    <property type="entry name" value="dUTP diphosphatase"/>
    <property type="match status" value="1"/>
</dbReference>
<evidence type="ECO:0000256" key="3">
    <source>
        <dbReference type="ARBA" id="ARBA00022801"/>
    </source>
</evidence>
<feature type="binding site" evidence="7">
    <location>
        <begin position="70"/>
        <end position="72"/>
    </location>
    <ligand>
        <name>substrate</name>
    </ligand>
</feature>
<dbReference type="RefSeq" id="WP_099620342.1">
    <property type="nucleotide sequence ID" value="NZ_CP024201.1"/>
</dbReference>
<comment type="cofactor">
    <cofactor evidence="7">
        <name>Mg(2+)</name>
        <dbReference type="ChEBI" id="CHEBI:18420"/>
    </cofactor>
</comment>
<accession>A0A2D2ASZ3</accession>
<comment type="function">
    <text evidence="7">This enzyme is involved in nucleotide metabolism: it produces dUMP, the immediate precursor of thymidine nucleotides and it decreases the intracellular concentration of dUTP so that uracil cannot be incorporated into DNA.</text>
</comment>
<dbReference type="CDD" id="cd07557">
    <property type="entry name" value="trimeric_dUTPase"/>
    <property type="match status" value="1"/>
</dbReference>
<evidence type="ECO:0000256" key="1">
    <source>
        <dbReference type="ARBA" id="ARBA00006581"/>
    </source>
</evidence>
<dbReference type="UniPathway" id="UPA00610">
    <property type="reaction ID" value="UER00666"/>
</dbReference>
<comment type="caution">
    <text evidence="7">Lacks conserved residue(s) required for the propagation of feature annotation.</text>
</comment>
<reference evidence="9 10" key="1">
    <citation type="submission" date="2017-10" db="EMBL/GenBank/DDBJ databases">
        <title>Genome sequence of Caulobacter mirabilis FWC38.</title>
        <authorList>
            <person name="Fiebig A."/>
            <person name="Crosson S."/>
        </authorList>
    </citation>
    <scope>NUCLEOTIDE SEQUENCE [LARGE SCALE GENOMIC DNA]</scope>
    <source>
        <strain evidence="9 10">FWC 38</strain>
    </source>
</reference>
<evidence type="ECO:0000256" key="5">
    <source>
        <dbReference type="ARBA" id="ARBA00023080"/>
    </source>
</evidence>
<dbReference type="EC" id="3.6.1.23" evidence="7"/>
<dbReference type="SUPFAM" id="SSF51283">
    <property type="entry name" value="dUTPase-like"/>
    <property type="match status" value="1"/>
</dbReference>
<feature type="binding site" evidence="7">
    <location>
        <begin position="87"/>
        <end position="89"/>
    </location>
    <ligand>
        <name>substrate</name>
    </ligand>
</feature>
<keyword evidence="4 7" id="KW-0460">Magnesium</keyword>
<keyword evidence="3 7" id="KW-0378">Hydrolase</keyword>
<evidence type="ECO:0000256" key="4">
    <source>
        <dbReference type="ARBA" id="ARBA00022842"/>
    </source>
</evidence>
<gene>
    <name evidence="7" type="primary">dut</name>
    <name evidence="9" type="ORF">CSW64_01005</name>
</gene>
<comment type="catalytic activity">
    <reaction evidence="6 7">
        <text>dUTP + H2O = dUMP + diphosphate + H(+)</text>
        <dbReference type="Rhea" id="RHEA:10248"/>
        <dbReference type="ChEBI" id="CHEBI:15377"/>
        <dbReference type="ChEBI" id="CHEBI:15378"/>
        <dbReference type="ChEBI" id="CHEBI:33019"/>
        <dbReference type="ChEBI" id="CHEBI:61555"/>
        <dbReference type="ChEBI" id="CHEBI:246422"/>
        <dbReference type="EC" id="3.6.1.23"/>
    </reaction>
</comment>
<dbReference type="NCBIfam" id="TIGR00576">
    <property type="entry name" value="dut"/>
    <property type="match status" value="1"/>
</dbReference>
<feature type="domain" description="dUTPase-like" evidence="8">
    <location>
        <begin position="16"/>
        <end position="149"/>
    </location>
</feature>
<protein>
    <recommendedName>
        <fullName evidence="7">Deoxyuridine 5'-triphosphate nucleotidohydrolase</fullName>
        <shortName evidence="7">dUTPase</shortName>
        <ecNumber evidence="7">3.6.1.23</ecNumber>
    </recommendedName>
    <alternativeName>
        <fullName evidence="7">dUTP pyrophosphatase</fullName>
    </alternativeName>
</protein>
<keyword evidence="10" id="KW-1185">Reference proteome</keyword>
<evidence type="ECO:0000256" key="7">
    <source>
        <dbReference type="HAMAP-Rule" id="MF_00116"/>
    </source>
</evidence>
<dbReference type="InterPro" id="IPR029054">
    <property type="entry name" value="dUTPase-like"/>
</dbReference>
<dbReference type="InterPro" id="IPR008181">
    <property type="entry name" value="dUTPase"/>
</dbReference>
<dbReference type="GO" id="GO:0004170">
    <property type="term" value="F:dUTP diphosphatase activity"/>
    <property type="evidence" value="ECO:0007669"/>
    <property type="project" value="UniProtKB-UniRule"/>
</dbReference>
<dbReference type="GO" id="GO:0006226">
    <property type="term" value="P:dUMP biosynthetic process"/>
    <property type="evidence" value="ECO:0007669"/>
    <property type="project" value="UniProtKB-UniRule"/>
</dbReference>
<dbReference type="KEGG" id="cmb:CSW64_01005"/>
<keyword evidence="2 7" id="KW-0479">Metal-binding</keyword>
<dbReference type="HAMAP" id="MF_00116">
    <property type="entry name" value="dUTPase_bact"/>
    <property type="match status" value="1"/>
</dbReference>
<keyword evidence="5 7" id="KW-0546">Nucleotide metabolism</keyword>
<dbReference type="Pfam" id="PF00692">
    <property type="entry name" value="dUTPase"/>
    <property type="match status" value="1"/>
</dbReference>
<organism evidence="9 10">
    <name type="scientific">Caulobacter mirabilis</name>
    <dbReference type="NCBI Taxonomy" id="69666"/>
    <lineage>
        <taxon>Bacteria</taxon>
        <taxon>Pseudomonadati</taxon>
        <taxon>Pseudomonadota</taxon>
        <taxon>Alphaproteobacteria</taxon>
        <taxon>Caulobacterales</taxon>
        <taxon>Caulobacteraceae</taxon>
        <taxon>Caulobacter</taxon>
    </lineage>
</organism>
<dbReference type="InterPro" id="IPR033704">
    <property type="entry name" value="dUTPase_trimeric"/>
</dbReference>
<evidence type="ECO:0000259" key="8">
    <source>
        <dbReference type="Pfam" id="PF00692"/>
    </source>
</evidence>
<dbReference type="InterPro" id="IPR036157">
    <property type="entry name" value="dUTPase-like_sf"/>
</dbReference>
<evidence type="ECO:0000313" key="9">
    <source>
        <dbReference type="EMBL" id="ATQ41085.1"/>
    </source>
</evidence>
<name>A0A2D2ASZ3_9CAUL</name>
<dbReference type="Proteomes" id="UP000228945">
    <property type="component" value="Chromosome"/>
</dbReference>
<dbReference type="AlphaFoldDB" id="A0A2D2ASZ3"/>